<evidence type="ECO:0000256" key="9">
    <source>
        <dbReference type="ARBA" id="ARBA00023157"/>
    </source>
</evidence>
<dbReference type="SMART" id="SM01381">
    <property type="entry name" value="7TM_GPCR_Srsx"/>
    <property type="match status" value="1"/>
</dbReference>
<dbReference type="InterPro" id="IPR017452">
    <property type="entry name" value="GPCR_Rhodpsn_7TM"/>
</dbReference>
<dbReference type="PANTHER" id="PTHR24242:SF403">
    <property type="entry name" value="OLFACTORY RECEPTOR 5V1-LIKE"/>
    <property type="match status" value="1"/>
</dbReference>
<dbReference type="PROSITE" id="PS50262">
    <property type="entry name" value="G_PROTEIN_RECEP_F1_2"/>
    <property type="match status" value="1"/>
</dbReference>
<evidence type="ECO:0000256" key="11">
    <source>
        <dbReference type="ARBA" id="ARBA00023180"/>
    </source>
</evidence>
<dbReference type="PANTHER" id="PTHR24242">
    <property type="entry name" value="G-PROTEIN COUPLED RECEPTOR"/>
    <property type="match status" value="1"/>
</dbReference>
<dbReference type="SUPFAM" id="SSF81321">
    <property type="entry name" value="Family A G protein-coupled receptor-like"/>
    <property type="match status" value="1"/>
</dbReference>
<evidence type="ECO:0000256" key="4">
    <source>
        <dbReference type="ARBA" id="ARBA00022692"/>
    </source>
</evidence>
<name>A0ABN9DFE7_9NEOB</name>
<evidence type="ECO:0000259" key="14">
    <source>
        <dbReference type="PROSITE" id="PS50262"/>
    </source>
</evidence>
<dbReference type="Gene3D" id="1.20.1070.10">
    <property type="entry name" value="Rhodopsin 7-helix transmembrane proteins"/>
    <property type="match status" value="1"/>
</dbReference>
<keyword evidence="10" id="KW-0675">Receptor</keyword>
<evidence type="ECO:0000256" key="6">
    <source>
        <dbReference type="ARBA" id="ARBA00022989"/>
    </source>
</evidence>
<dbReference type="EMBL" id="CATNWA010014301">
    <property type="protein sequence ID" value="CAI9570231.1"/>
    <property type="molecule type" value="Genomic_DNA"/>
</dbReference>
<feature type="transmembrane region" description="Helical" evidence="13">
    <location>
        <begin position="20"/>
        <end position="45"/>
    </location>
</feature>
<feature type="transmembrane region" description="Helical" evidence="13">
    <location>
        <begin position="99"/>
        <end position="117"/>
    </location>
</feature>
<keyword evidence="2" id="KW-1003">Cell membrane</keyword>
<keyword evidence="12" id="KW-0807">Transducer</keyword>
<dbReference type="PRINTS" id="PR00245">
    <property type="entry name" value="OLFACTORYR"/>
</dbReference>
<organism evidence="15 16">
    <name type="scientific">Staurois parvus</name>
    <dbReference type="NCBI Taxonomy" id="386267"/>
    <lineage>
        <taxon>Eukaryota</taxon>
        <taxon>Metazoa</taxon>
        <taxon>Chordata</taxon>
        <taxon>Craniata</taxon>
        <taxon>Vertebrata</taxon>
        <taxon>Euteleostomi</taxon>
        <taxon>Amphibia</taxon>
        <taxon>Batrachia</taxon>
        <taxon>Anura</taxon>
        <taxon>Neobatrachia</taxon>
        <taxon>Ranoidea</taxon>
        <taxon>Ranidae</taxon>
        <taxon>Staurois</taxon>
    </lineage>
</organism>
<reference evidence="15" key="1">
    <citation type="submission" date="2023-05" db="EMBL/GenBank/DDBJ databases">
        <authorList>
            <person name="Stuckert A."/>
        </authorList>
    </citation>
    <scope>NUCLEOTIDE SEQUENCE</scope>
</reference>
<proteinExistence type="predicted"/>
<evidence type="ECO:0000256" key="2">
    <source>
        <dbReference type="ARBA" id="ARBA00022475"/>
    </source>
</evidence>
<feature type="transmembrane region" description="Helical" evidence="13">
    <location>
        <begin position="129"/>
        <end position="155"/>
    </location>
</feature>
<keyword evidence="16" id="KW-1185">Reference proteome</keyword>
<feature type="transmembrane region" description="Helical" evidence="13">
    <location>
        <begin position="200"/>
        <end position="222"/>
    </location>
</feature>
<evidence type="ECO:0000256" key="10">
    <source>
        <dbReference type="ARBA" id="ARBA00023170"/>
    </source>
</evidence>
<evidence type="ECO:0000256" key="1">
    <source>
        <dbReference type="ARBA" id="ARBA00004651"/>
    </source>
</evidence>
<dbReference type="InterPro" id="IPR000276">
    <property type="entry name" value="GPCR_Rhodpsn"/>
</dbReference>
<evidence type="ECO:0000256" key="7">
    <source>
        <dbReference type="ARBA" id="ARBA00023040"/>
    </source>
</evidence>
<dbReference type="InterPro" id="IPR050939">
    <property type="entry name" value="Olfactory_GPCR1"/>
</dbReference>
<comment type="caution">
    <text evidence="15">The sequence shown here is derived from an EMBL/GenBank/DDBJ whole genome shotgun (WGS) entry which is preliminary data.</text>
</comment>
<evidence type="ECO:0000256" key="8">
    <source>
        <dbReference type="ARBA" id="ARBA00023136"/>
    </source>
</evidence>
<protein>
    <recommendedName>
        <fullName evidence="14">G-protein coupled receptors family 1 profile domain-containing protein</fullName>
    </recommendedName>
</protein>
<dbReference type="CDD" id="cd13954">
    <property type="entry name" value="7tmA_OR"/>
    <property type="match status" value="1"/>
</dbReference>
<dbReference type="Pfam" id="PF13853">
    <property type="entry name" value="7tm_4"/>
    <property type="match status" value="1"/>
</dbReference>
<keyword evidence="8 13" id="KW-0472">Membrane</keyword>
<keyword evidence="5" id="KW-0552">Olfaction</keyword>
<keyword evidence="9" id="KW-1015">Disulfide bond</keyword>
<evidence type="ECO:0000313" key="16">
    <source>
        <dbReference type="Proteomes" id="UP001162483"/>
    </source>
</evidence>
<keyword evidence="11" id="KW-0325">Glycoprotein</keyword>
<keyword evidence="4 13" id="KW-0812">Transmembrane</keyword>
<feature type="transmembrane region" description="Helical" evidence="13">
    <location>
        <begin position="234"/>
        <end position="257"/>
    </location>
</feature>
<comment type="subcellular location">
    <subcellularLocation>
        <location evidence="1">Cell membrane</location>
        <topology evidence="1">Multi-pass membrane protein</topology>
    </subcellularLocation>
</comment>
<feature type="domain" description="G-protein coupled receptors family 1 profile" evidence="14">
    <location>
        <begin position="38"/>
        <end position="284"/>
    </location>
</feature>
<keyword evidence="7" id="KW-0297">G-protein coupled receptor</keyword>
<evidence type="ECO:0000313" key="15">
    <source>
        <dbReference type="EMBL" id="CAI9570231.1"/>
    </source>
</evidence>
<feature type="transmembrane region" description="Helical" evidence="13">
    <location>
        <begin position="269"/>
        <end position="286"/>
    </location>
</feature>
<keyword evidence="3" id="KW-0716">Sensory transduction</keyword>
<evidence type="ECO:0000256" key="12">
    <source>
        <dbReference type="ARBA" id="ARBA00023224"/>
    </source>
</evidence>
<gene>
    <name evidence="15" type="ORF">SPARVUS_LOCUS7068482</name>
</gene>
<sequence length="306" mass="34654">MNKTVVSDFILLAFYDLHQLQHLLFFVFLFTYVICIVGNISIIFLVNSESSLHTPMYFFISVFSALDIMFVTVTVPKLLCNLAVANNMISFGGCITQMYVFTSLGVTECYLLAVMVFDRHLAINNPLRYLTIMNHVFCTVLAIFPWIIGFGIILIPTIFTAHLEFCGPNIIDHFFCDFAPLQKLTCSDPFASSVSTSASAVFNIVVPFLIIVGLYSHIIKTISKIRSDEGKQKAFSTCTSHLIVASLFYGTAMVVYVKPNGTNYDKYLAFMYTAFTPMINPFIYTLRNRDVKKVFKTNLKQLYCKQ</sequence>
<evidence type="ECO:0000256" key="3">
    <source>
        <dbReference type="ARBA" id="ARBA00022606"/>
    </source>
</evidence>
<keyword evidence="6 13" id="KW-1133">Transmembrane helix</keyword>
<dbReference type="Proteomes" id="UP001162483">
    <property type="component" value="Unassembled WGS sequence"/>
</dbReference>
<dbReference type="InterPro" id="IPR000725">
    <property type="entry name" value="Olfact_rcpt"/>
</dbReference>
<feature type="transmembrane region" description="Helical" evidence="13">
    <location>
        <begin position="57"/>
        <end position="79"/>
    </location>
</feature>
<evidence type="ECO:0000256" key="5">
    <source>
        <dbReference type="ARBA" id="ARBA00022725"/>
    </source>
</evidence>
<evidence type="ECO:0000256" key="13">
    <source>
        <dbReference type="SAM" id="Phobius"/>
    </source>
</evidence>
<accession>A0ABN9DFE7</accession>
<dbReference type="PRINTS" id="PR00237">
    <property type="entry name" value="GPCRRHODOPSN"/>
</dbReference>